<dbReference type="GO" id="GO:0022857">
    <property type="term" value="F:transmembrane transporter activity"/>
    <property type="evidence" value="ECO:0007669"/>
    <property type="project" value="InterPro"/>
</dbReference>
<dbReference type="PANTHER" id="PTHR42770:SF7">
    <property type="entry name" value="MEMBRANE PROTEIN"/>
    <property type="match status" value="1"/>
</dbReference>
<dbReference type="InterPro" id="IPR050367">
    <property type="entry name" value="APC_superfamily"/>
</dbReference>
<evidence type="ECO:0000256" key="4">
    <source>
        <dbReference type="ARBA" id="ARBA00022989"/>
    </source>
</evidence>
<feature type="transmembrane region" description="Helical" evidence="6">
    <location>
        <begin position="194"/>
        <end position="211"/>
    </location>
</feature>
<dbReference type="AlphaFoldDB" id="A0A0P9ETA2"/>
<evidence type="ECO:0000313" key="7">
    <source>
        <dbReference type="EMBL" id="KPV47264.1"/>
    </source>
</evidence>
<evidence type="ECO:0000256" key="3">
    <source>
        <dbReference type="ARBA" id="ARBA00022692"/>
    </source>
</evidence>
<feature type="transmembrane region" description="Helical" evidence="6">
    <location>
        <begin position="328"/>
        <end position="348"/>
    </location>
</feature>
<comment type="caution">
    <text evidence="7">The sequence shown here is derived from an EMBL/GenBank/DDBJ whole genome shotgun (WGS) entry which is preliminary data.</text>
</comment>
<dbReference type="InterPro" id="IPR002293">
    <property type="entry name" value="AA/rel_permease1"/>
</dbReference>
<dbReference type="Pfam" id="PF13520">
    <property type="entry name" value="AA_permease_2"/>
    <property type="match status" value="1"/>
</dbReference>
<proteinExistence type="predicted"/>
<evidence type="ECO:0000256" key="1">
    <source>
        <dbReference type="ARBA" id="ARBA00004651"/>
    </source>
</evidence>
<evidence type="ECO:0000313" key="8">
    <source>
        <dbReference type="Proteomes" id="UP000050515"/>
    </source>
</evidence>
<sequence length="443" mass="49837">MDLASLSTSSVAPAFSIAASYGVIAFYLGIYSIMGVIIVFPVYLFASIIFRKFNRLYPNAGASYFWGSKIVSKSYGSFQAWIITLAYFFSIPPIVIPAGEYTAQFLYSLGIISFSLLNNAFTIFILGSFWILITLIAGILGARPTAKITELFLGVELFVIIMFSLIAIYYLPDHMVNHISFSWFFSFNEIVKKPYAFVLAFPVIATIMDGWEIDSYASEESFNREKWPGTTGIMGFLIVFSIYMITMTLMDAETPLNLLSGSIDPLAEWASYIIPKYAVIMYIAVIASTASSLWLTTYILSRAWYAMSRDHLFPQIFGYTHKKYKSPWSNLVIIAVTAEAINAFMLFIPSIESFFAQLLSISGIFLMMEFAFDAFSGIYLFKGSKNILYLLISIITFIAFIFMIIMGIATSTFYIALAVILLIPGILMFFIQRNGIKLRKILN</sequence>
<evidence type="ECO:0000256" key="2">
    <source>
        <dbReference type="ARBA" id="ARBA00022475"/>
    </source>
</evidence>
<evidence type="ECO:0000256" key="5">
    <source>
        <dbReference type="ARBA" id="ARBA00023136"/>
    </source>
</evidence>
<dbReference type="Proteomes" id="UP000050515">
    <property type="component" value="Unassembled WGS sequence"/>
</dbReference>
<keyword evidence="5 6" id="KW-0472">Membrane</keyword>
<reference evidence="7 8" key="1">
    <citation type="submission" date="2015-09" db="EMBL/GenBank/DDBJ databases">
        <title>Draft genome sequence of Acidiplasma aeolicum DSM 18409.</title>
        <authorList>
            <person name="Hemp J."/>
        </authorList>
    </citation>
    <scope>NUCLEOTIDE SEQUENCE [LARGE SCALE GENOMIC DNA]</scope>
    <source>
        <strain evidence="7 8">V</strain>
    </source>
</reference>
<feature type="transmembrane region" description="Helical" evidence="6">
    <location>
        <begin position="232"/>
        <end position="250"/>
    </location>
</feature>
<dbReference type="Gene3D" id="1.20.1740.10">
    <property type="entry name" value="Amino acid/polyamine transporter I"/>
    <property type="match status" value="1"/>
</dbReference>
<keyword evidence="3 6" id="KW-0812">Transmembrane</keyword>
<feature type="transmembrane region" description="Helical" evidence="6">
    <location>
        <begin position="412"/>
        <end position="431"/>
    </location>
</feature>
<feature type="transmembrane region" description="Helical" evidence="6">
    <location>
        <begin position="387"/>
        <end position="406"/>
    </location>
</feature>
<dbReference type="EMBL" id="LJCQ01000107">
    <property type="protein sequence ID" value="KPV47264.1"/>
    <property type="molecule type" value="Genomic_DNA"/>
</dbReference>
<comment type="subcellular location">
    <subcellularLocation>
        <location evidence="1">Cell membrane</location>
        <topology evidence="1">Multi-pass membrane protein</topology>
    </subcellularLocation>
</comment>
<feature type="transmembrane region" description="Helical" evidence="6">
    <location>
        <begin position="151"/>
        <end position="171"/>
    </location>
</feature>
<evidence type="ECO:0000256" key="6">
    <source>
        <dbReference type="SAM" id="Phobius"/>
    </source>
</evidence>
<organism evidence="7 8">
    <name type="scientific">Acidiplasma aeolicum</name>
    <dbReference type="NCBI Taxonomy" id="507754"/>
    <lineage>
        <taxon>Archaea</taxon>
        <taxon>Methanobacteriati</taxon>
        <taxon>Thermoplasmatota</taxon>
        <taxon>Thermoplasmata</taxon>
        <taxon>Thermoplasmatales</taxon>
        <taxon>Ferroplasmaceae</taxon>
        <taxon>Acidiplasma</taxon>
    </lineage>
</organism>
<keyword evidence="4 6" id="KW-1133">Transmembrane helix</keyword>
<accession>A0A0P9ETA2</accession>
<feature type="transmembrane region" description="Helical" evidence="6">
    <location>
        <begin position="354"/>
        <end position="375"/>
    </location>
</feature>
<name>A0A0P9ETA2_9ARCH</name>
<feature type="transmembrane region" description="Helical" evidence="6">
    <location>
        <begin position="78"/>
        <end position="96"/>
    </location>
</feature>
<dbReference type="PATRIC" id="fig|507754.4.peg.664"/>
<dbReference type="PIRSF" id="PIRSF006060">
    <property type="entry name" value="AA_transporter"/>
    <property type="match status" value="1"/>
</dbReference>
<feature type="transmembrane region" description="Helical" evidence="6">
    <location>
        <begin position="116"/>
        <end position="139"/>
    </location>
</feature>
<keyword evidence="2" id="KW-1003">Cell membrane</keyword>
<protein>
    <submittedName>
        <fullName evidence="7">Amino acid transporter</fullName>
    </submittedName>
</protein>
<feature type="transmembrane region" description="Helical" evidence="6">
    <location>
        <begin position="28"/>
        <end position="50"/>
    </location>
</feature>
<gene>
    <name evidence="7" type="ORF">SE19_01825</name>
</gene>
<dbReference type="GO" id="GO:0005886">
    <property type="term" value="C:plasma membrane"/>
    <property type="evidence" value="ECO:0007669"/>
    <property type="project" value="UniProtKB-SubCell"/>
</dbReference>
<feature type="transmembrane region" description="Helical" evidence="6">
    <location>
        <begin position="279"/>
        <end position="300"/>
    </location>
</feature>
<dbReference type="PANTHER" id="PTHR42770">
    <property type="entry name" value="AMINO ACID TRANSPORTER-RELATED"/>
    <property type="match status" value="1"/>
</dbReference>